<dbReference type="Proteomes" id="UP000006844">
    <property type="component" value="Chromosome"/>
</dbReference>
<dbReference type="GO" id="GO:0016746">
    <property type="term" value="F:acyltransferase activity"/>
    <property type="evidence" value="ECO:0007669"/>
    <property type="project" value="UniProtKB-KW"/>
</dbReference>
<keyword evidence="1" id="KW-1133">Transmembrane helix</keyword>
<dbReference type="eggNOG" id="COG3594">
    <property type="taxonomic scope" value="Bacteria"/>
</dbReference>
<dbReference type="InterPro" id="IPR052734">
    <property type="entry name" value="Nod_factor_acetyltransferase"/>
</dbReference>
<proteinExistence type="predicted"/>
<evidence type="ECO:0000313" key="3">
    <source>
        <dbReference type="Proteomes" id="UP000006844"/>
    </source>
</evidence>
<feature type="transmembrane region" description="Helical" evidence="1">
    <location>
        <begin position="157"/>
        <end position="174"/>
    </location>
</feature>
<evidence type="ECO:0000313" key="2">
    <source>
        <dbReference type="EMBL" id="ADV84403.1"/>
    </source>
</evidence>
<name>E8UZR0_TERSS</name>
<dbReference type="OrthoDB" id="6623990at2"/>
<keyword evidence="2" id="KW-0012">Acyltransferase</keyword>
<feature type="transmembrane region" description="Helical" evidence="1">
    <location>
        <begin position="97"/>
        <end position="117"/>
    </location>
</feature>
<feature type="transmembrane region" description="Helical" evidence="1">
    <location>
        <begin position="288"/>
        <end position="310"/>
    </location>
</feature>
<dbReference type="KEGG" id="tsa:AciPR4_3651"/>
<reference evidence="2 3" key="1">
    <citation type="journal article" date="2012" name="Stand. Genomic Sci.">
        <title>Complete genome sequence of Terriglobus saanensis type strain SP1PR4(T), an Acidobacteria from tundra soil.</title>
        <authorList>
            <person name="Rawat S.R."/>
            <person name="Mannisto M.K."/>
            <person name="Starovoytov V."/>
            <person name="Goodwin L."/>
            <person name="Nolan M."/>
            <person name="Hauser L."/>
            <person name="Land M."/>
            <person name="Davenport K.W."/>
            <person name="Woyke T."/>
            <person name="Haggblom M.M."/>
        </authorList>
    </citation>
    <scope>NUCLEOTIDE SEQUENCE</scope>
    <source>
        <strain evidence="3">ATCC BAA-1853 / DSM 23119 / SP1PR4</strain>
    </source>
</reference>
<feature type="transmembrane region" description="Helical" evidence="1">
    <location>
        <begin position="186"/>
        <end position="203"/>
    </location>
</feature>
<feature type="transmembrane region" description="Helical" evidence="1">
    <location>
        <begin position="223"/>
        <end position="250"/>
    </location>
</feature>
<keyword evidence="1" id="KW-0812">Transmembrane</keyword>
<dbReference type="PANTHER" id="PTHR37312">
    <property type="entry name" value="MEMBRANE-BOUND ACYLTRANSFERASE YKRP-RELATED"/>
    <property type="match status" value="1"/>
</dbReference>
<keyword evidence="1" id="KW-0472">Membrane</keyword>
<keyword evidence="3" id="KW-1185">Reference proteome</keyword>
<dbReference type="HOGENOM" id="CLU_047004_1_0_0"/>
<dbReference type="PANTHER" id="PTHR37312:SF1">
    <property type="entry name" value="MEMBRANE-BOUND ACYLTRANSFERASE YKRP-RELATED"/>
    <property type="match status" value="1"/>
</dbReference>
<organism evidence="2 3">
    <name type="scientific">Terriglobus saanensis (strain ATCC BAA-1853 / DSM 23119 / SP1PR4)</name>
    <dbReference type="NCBI Taxonomy" id="401053"/>
    <lineage>
        <taxon>Bacteria</taxon>
        <taxon>Pseudomonadati</taxon>
        <taxon>Acidobacteriota</taxon>
        <taxon>Terriglobia</taxon>
        <taxon>Terriglobales</taxon>
        <taxon>Acidobacteriaceae</taxon>
        <taxon>Terriglobus</taxon>
    </lineage>
</organism>
<keyword evidence="2" id="KW-0808">Transferase</keyword>
<dbReference type="AlphaFoldDB" id="E8UZR0"/>
<dbReference type="STRING" id="401053.AciPR4_3651"/>
<feature type="transmembrane region" description="Helical" evidence="1">
    <location>
        <begin position="44"/>
        <end position="61"/>
    </location>
</feature>
<sequence>MTKPNERLPFLDNAKLGMMFLVVYGHILEPSALAGSCRVASTVYFLIYCFHVPVWVFLAGITSKAKPSPRSLLGILCVLIVSQAVYFCFVGEMRRNFLRFLVTPWWALWFLLSLVLWKLMLPVFLRVRWALPVSVALALLAGCESHIGRAFSLSRTLAWFPLFFAGHLYGRGVLRVAARTPRFVKVSAVTTFAAAGIGLWFFPPPLQAIYEAQSYVVLGFSSVTAGIGFRALHLFVACALGFLALCLIPVGQNRFTKYGQRTLTMLVVHPLVLKILEARLLSHMGCSALMVVLCAVLAALVTWFSGAAVFHRAVTWIYRASSRTTSTS</sequence>
<dbReference type="RefSeq" id="WP_013570133.1">
    <property type="nucleotide sequence ID" value="NC_014963.1"/>
</dbReference>
<accession>E8UZR0</accession>
<evidence type="ECO:0000256" key="1">
    <source>
        <dbReference type="SAM" id="Phobius"/>
    </source>
</evidence>
<feature type="transmembrane region" description="Helical" evidence="1">
    <location>
        <begin position="73"/>
        <end position="91"/>
    </location>
</feature>
<dbReference type="EMBL" id="CP002467">
    <property type="protein sequence ID" value="ADV84403.1"/>
    <property type="molecule type" value="Genomic_DNA"/>
</dbReference>
<protein>
    <submittedName>
        <fullName evidence="2">Acyltransferase family protein</fullName>
    </submittedName>
</protein>
<gene>
    <name evidence="2" type="ordered locus">AciPR4_3651</name>
</gene>